<gene>
    <name evidence="1" type="ORF">IPL58_09040</name>
</gene>
<evidence type="ECO:0000313" key="2">
    <source>
        <dbReference type="Proteomes" id="UP000886689"/>
    </source>
</evidence>
<name>A0A9D7PRK7_9PROT</name>
<protein>
    <submittedName>
        <fullName evidence="1">Uncharacterized protein</fullName>
    </submittedName>
</protein>
<organism evidence="1 2">
    <name type="scientific">Candidatus Proximibacter danicus</name>
    <dbReference type="NCBI Taxonomy" id="2954365"/>
    <lineage>
        <taxon>Bacteria</taxon>
        <taxon>Pseudomonadati</taxon>
        <taxon>Pseudomonadota</taxon>
        <taxon>Betaproteobacteria</taxon>
        <taxon>Candidatus Proximibacter</taxon>
    </lineage>
</organism>
<dbReference type="AlphaFoldDB" id="A0A9D7PRK7"/>
<comment type="caution">
    <text evidence="1">The sequence shown here is derived from an EMBL/GenBank/DDBJ whole genome shotgun (WGS) entry which is preliminary data.</text>
</comment>
<accession>A0A9D7PRK7</accession>
<reference evidence="1" key="1">
    <citation type="submission" date="2020-10" db="EMBL/GenBank/DDBJ databases">
        <title>Connecting structure to function with the recovery of over 1000 high-quality activated sludge metagenome-assembled genomes encoding full-length rRNA genes using long-read sequencing.</title>
        <authorList>
            <person name="Singleton C.M."/>
            <person name="Petriglieri F."/>
            <person name="Kristensen J.M."/>
            <person name="Kirkegaard R.H."/>
            <person name="Michaelsen T.Y."/>
            <person name="Andersen M.H."/>
            <person name="Karst S.M."/>
            <person name="Dueholm M.S."/>
            <person name="Nielsen P.H."/>
            <person name="Albertsen M."/>
        </authorList>
    </citation>
    <scope>NUCLEOTIDE SEQUENCE</scope>
    <source>
        <strain evidence="1">Hirt_18-Q3-R61-65_BATAC.395</strain>
    </source>
</reference>
<dbReference type="Proteomes" id="UP000886689">
    <property type="component" value="Unassembled WGS sequence"/>
</dbReference>
<proteinExistence type="predicted"/>
<sequence length="91" mass="9612">MSTAVEAIASPEPVVTSAAISIPAKPVEDKADLGEVLQASGLVMVETAAEKVRSLAIEIDATPDQPPPPRRRRPATVVVSDEPMVIIETRK</sequence>
<evidence type="ECO:0000313" key="1">
    <source>
        <dbReference type="EMBL" id="MBK8524248.1"/>
    </source>
</evidence>
<dbReference type="EMBL" id="JADJUC010000008">
    <property type="protein sequence ID" value="MBK8524248.1"/>
    <property type="molecule type" value="Genomic_DNA"/>
</dbReference>